<evidence type="ECO:0000313" key="4">
    <source>
        <dbReference type="Proteomes" id="UP000612362"/>
    </source>
</evidence>
<keyword evidence="2" id="KW-0812">Transmembrane</keyword>
<reference evidence="3" key="1">
    <citation type="submission" date="2020-10" db="EMBL/GenBank/DDBJ databases">
        <title>Taxonomic study of unclassified bacteria belonging to the class Ktedonobacteria.</title>
        <authorList>
            <person name="Yabe S."/>
            <person name="Wang C.M."/>
            <person name="Zheng Y."/>
            <person name="Sakai Y."/>
            <person name="Cavaletti L."/>
            <person name="Monciardini P."/>
            <person name="Donadio S."/>
        </authorList>
    </citation>
    <scope>NUCLEOTIDE SEQUENCE</scope>
    <source>
        <strain evidence="3">SOSP1-1</strain>
    </source>
</reference>
<accession>A0A8J3HWS3</accession>
<keyword evidence="4" id="KW-1185">Reference proteome</keyword>
<gene>
    <name evidence="3" type="ORF">KSX_16040</name>
</gene>
<dbReference type="SUPFAM" id="SSF69304">
    <property type="entry name" value="Tricorn protease N-terminal domain"/>
    <property type="match status" value="1"/>
</dbReference>
<dbReference type="Proteomes" id="UP000612362">
    <property type="component" value="Unassembled WGS sequence"/>
</dbReference>
<sequence>MTQHMDSPPETPQNHKSNNLQPIPPRLPRSTRISIGALLALVGLLGVVLTAQLFAELSQHEAEAAQNTEATTTAQLPLLPSPTIQSDDNDLFQFSGKKASQPLQVAGDQYAVYEAQDGLYAVQLSGGTPMKLDAPGYMYNLSITPQVTPVGQILYVGNEGIWLSNIFGGFSKQVESVASDQVVTSLILSRDGRSLAWSTVPKSGNGTVNIYEGLLGHGKLVYQRLNSNCPCYRAFSFLEGDKQQEPQQLLLTDDRGDPHAAQYGLWSLNLPSEEDPTLAEDPILLLGDDTSQMPLLITPNGGALLYSTYSGVVPAPTDNSVPGDIASQNNPNSLALATLGGQDKGLEKAQVLLPEQHGLDNTAEYHWVMSPRLSTDGHTLVYAIFSSDDQAPFTRHSALYTTQVKTKGGQVHAETPGVLALTTARFVELGPWASEHVLTCYADNALYAMDVTTGAMQTVFKGSGYMRIVATVERGPE</sequence>
<evidence type="ECO:0000256" key="2">
    <source>
        <dbReference type="SAM" id="Phobius"/>
    </source>
</evidence>
<keyword evidence="2" id="KW-0472">Membrane</keyword>
<proteinExistence type="predicted"/>
<feature type="region of interest" description="Disordered" evidence="1">
    <location>
        <begin position="1"/>
        <end position="25"/>
    </location>
</feature>
<feature type="transmembrane region" description="Helical" evidence="2">
    <location>
        <begin position="35"/>
        <end position="55"/>
    </location>
</feature>
<comment type="caution">
    <text evidence="3">The sequence shown here is derived from an EMBL/GenBank/DDBJ whole genome shotgun (WGS) entry which is preliminary data.</text>
</comment>
<feature type="compositionally biased region" description="Polar residues" evidence="1">
    <location>
        <begin position="12"/>
        <end position="21"/>
    </location>
</feature>
<evidence type="ECO:0000313" key="3">
    <source>
        <dbReference type="EMBL" id="GHO43441.1"/>
    </source>
</evidence>
<keyword evidence="2" id="KW-1133">Transmembrane helix</keyword>
<protein>
    <submittedName>
        <fullName evidence="3">Uncharacterized protein</fullName>
    </submittedName>
</protein>
<evidence type="ECO:0000256" key="1">
    <source>
        <dbReference type="SAM" id="MobiDB-lite"/>
    </source>
</evidence>
<dbReference type="AlphaFoldDB" id="A0A8J3HWS3"/>
<name>A0A8J3HWS3_9CHLR</name>
<dbReference type="EMBL" id="BNJF01000001">
    <property type="protein sequence ID" value="GHO43441.1"/>
    <property type="molecule type" value="Genomic_DNA"/>
</dbReference>
<organism evidence="3 4">
    <name type="scientific">Ktedonospora formicarum</name>
    <dbReference type="NCBI Taxonomy" id="2778364"/>
    <lineage>
        <taxon>Bacteria</taxon>
        <taxon>Bacillati</taxon>
        <taxon>Chloroflexota</taxon>
        <taxon>Ktedonobacteria</taxon>
        <taxon>Ktedonobacterales</taxon>
        <taxon>Ktedonobacteraceae</taxon>
        <taxon>Ktedonospora</taxon>
    </lineage>
</organism>